<evidence type="ECO:0000259" key="4">
    <source>
        <dbReference type="PROSITE" id="PS50897"/>
    </source>
</evidence>
<dbReference type="PROSITE" id="PS50897">
    <property type="entry name" value="CTLH"/>
    <property type="match status" value="1"/>
</dbReference>
<dbReference type="InterPro" id="IPR036322">
    <property type="entry name" value="WD40_repeat_dom_sf"/>
</dbReference>
<evidence type="ECO:0000313" key="5">
    <source>
        <dbReference type="EMBL" id="KXS22143.1"/>
    </source>
</evidence>
<dbReference type="Pfam" id="PF21889">
    <property type="entry name" value="TPR1-like_2nd"/>
    <property type="match status" value="1"/>
</dbReference>
<reference evidence="5 6" key="1">
    <citation type="journal article" date="2015" name="Genome Biol. Evol.">
        <title>Phylogenomic analyses indicate that early fungi evolved digesting cell walls of algal ancestors of land plants.</title>
        <authorList>
            <person name="Chang Y."/>
            <person name="Wang S."/>
            <person name="Sekimoto S."/>
            <person name="Aerts A.L."/>
            <person name="Choi C."/>
            <person name="Clum A."/>
            <person name="LaButti K.M."/>
            <person name="Lindquist E.A."/>
            <person name="Yee Ngan C."/>
            <person name="Ohm R.A."/>
            <person name="Salamov A.A."/>
            <person name="Grigoriev I.V."/>
            <person name="Spatafora J.W."/>
            <person name="Berbee M.L."/>
        </authorList>
    </citation>
    <scope>NUCLEOTIDE SEQUENCE [LARGE SCALE GENOMIC DNA]</scope>
    <source>
        <strain evidence="5 6">JEL478</strain>
    </source>
</reference>
<dbReference type="SMART" id="SM00320">
    <property type="entry name" value="WD40"/>
    <property type="match status" value="7"/>
</dbReference>
<feature type="repeat" description="WD" evidence="3">
    <location>
        <begin position="237"/>
        <end position="278"/>
    </location>
</feature>
<evidence type="ECO:0000256" key="2">
    <source>
        <dbReference type="ARBA" id="ARBA00022737"/>
    </source>
</evidence>
<keyword evidence="1 3" id="KW-0853">WD repeat</keyword>
<evidence type="ECO:0000256" key="1">
    <source>
        <dbReference type="ARBA" id="ARBA00022574"/>
    </source>
</evidence>
<evidence type="ECO:0000313" key="6">
    <source>
        <dbReference type="Proteomes" id="UP000070544"/>
    </source>
</evidence>
<dbReference type="PRINTS" id="PR00320">
    <property type="entry name" value="GPROTEINBRPT"/>
</dbReference>
<dbReference type="PROSITE" id="PS00678">
    <property type="entry name" value="WD_REPEATS_1"/>
    <property type="match status" value="1"/>
</dbReference>
<dbReference type="GO" id="GO:0034657">
    <property type="term" value="C:GID complex"/>
    <property type="evidence" value="ECO:0007669"/>
    <property type="project" value="TreeGrafter"/>
</dbReference>
<feature type="domain" description="CTLH" evidence="4">
    <location>
        <begin position="29"/>
        <end position="79"/>
    </location>
</feature>
<feature type="repeat" description="WD" evidence="3">
    <location>
        <begin position="195"/>
        <end position="236"/>
    </location>
</feature>
<dbReference type="PANTHER" id="PTHR22838:SF0">
    <property type="entry name" value="WD REPEAT-CONTAINING PROTEIN 26"/>
    <property type="match status" value="1"/>
</dbReference>
<dbReference type="InterPro" id="IPR006595">
    <property type="entry name" value="CTLH_C"/>
</dbReference>
<keyword evidence="2" id="KW-0677">Repeat</keyword>
<dbReference type="STRING" id="1344416.A0A139B015"/>
<keyword evidence="6" id="KW-1185">Reference proteome</keyword>
<evidence type="ECO:0000256" key="3">
    <source>
        <dbReference type="PROSITE-ProRule" id="PRU00221"/>
    </source>
</evidence>
<dbReference type="InterPro" id="IPR015943">
    <property type="entry name" value="WD40/YVTN_repeat-like_dom_sf"/>
</dbReference>
<dbReference type="OrthoDB" id="972532at2759"/>
<dbReference type="InterPro" id="IPR020472">
    <property type="entry name" value="WD40_PAC1"/>
</dbReference>
<dbReference type="OMA" id="YEDHCCS"/>
<dbReference type="InterPro" id="IPR001680">
    <property type="entry name" value="WD40_rpt"/>
</dbReference>
<dbReference type="Proteomes" id="UP000070544">
    <property type="component" value="Unassembled WGS sequence"/>
</dbReference>
<dbReference type="CDD" id="cd00200">
    <property type="entry name" value="WD40"/>
    <property type="match status" value="1"/>
</dbReference>
<dbReference type="Gene3D" id="2.130.10.10">
    <property type="entry name" value="YVTN repeat-like/Quinoprotein amine dehydrogenase"/>
    <property type="match status" value="1"/>
</dbReference>
<sequence>MLQALSDMGYNRSAQRLEQESGYLLRSPDVARFRDCVRSGDWAGAESYLPSLGVSGNNLMFLIRRQKYLELLELQQIKDALVVLRTELTPLGVQTNHLHQLSSLIMCSNVEDLMAVSQWDGASGESRNLLLVELQRYISTSVMIPERRLETLLEQAVQLQKQMCLYHNYEEHAVSLYCDHMCKRSQFPCKVTHVLQEHTDEVWYVTFSHSGSLLASSGKDTTAIIWDARDGRSLYVLAGHKDVVSFVAFSPDDTILLSCSNDKTVAMWDVETGVRIRELALHNDFVTACAWLPDGKHFVTGGLDKNVHIWSAEGDVEMIHTISGNRVTDLAVTPDGKWLVVVCHEKKIRIYDFATRQDAGILNEEDHITSLCLAADSRHALVNLASQEIHLWDLRERRLVRKYEGHKQGRFVIRSCLGGSNGQFVASGSEDSMLYVWNRDQGVLIEAIPGHTATINAVASWKQRLATASDDHSIRIFDPPDDV</sequence>
<name>A0A139B015_GONPJ</name>
<dbReference type="PANTHER" id="PTHR22838">
    <property type="entry name" value="WD REPEAT PROTEIN 26-RELATED"/>
    <property type="match status" value="1"/>
</dbReference>
<dbReference type="PROSITE" id="PS50294">
    <property type="entry name" value="WD_REPEATS_REGION"/>
    <property type="match status" value="3"/>
</dbReference>
<dbReference type="PROSITE" id="PS50082">
    <property type="entry name" value="WD_REPEATS_2"/>
    <property type="match status" value="3"/>
</dbReference>
<proteinExistence type="predicted"/>
<dbReference type="EMBL" id="KQ965731">
    <property type="protein sequence ID" value="KXS22143.1"/>
    <property type="molecule type" value="Genomic_DNA"/>
</dbReference>
<dbReference type="AlphaFoldDB" id="A0A139B015"/>
<organism evidence="5 6">
    <name type="scientific">Gonapodya prolifera (strain JEL478)</name>
    <name type="common">Monoblepharis prolifera</name>
    <dbReference type="NCBI Taxonomy" id="1344416"/>
    <lineage>
        <taxon>Eukaryota</taxon>
        <taxon>Fungi</taxon>
        <taxon>Fungi incertae sedis</taxon>
        <taxon>Chytridiomycota</taxon>
        <taxon>Chytridiomycota incertae sedis</taxon>
        <taxon>Monoblepharidomycetes</taxon>
        <taxon>Monoblepharidales</taxon>
        <taxon>Gonapodyaceae</taxon>
        <taxon>Gonapodya</taxon>
    </lineage>
</organism>
<gene>
    <name evidence="5" type="ORF">M427DRAFT_129900</name>
</gene>
<dbReference type="Pfam" id="PF00400">
    <property type="entry name" value="WD40"/>
    <property type="match status" value="6"/>
</dbReference>
<dbReference type="InterPro" id="IPR019775">
    <property type="entry name" value="WD40_repeat_CS"/>
</dbReference>
<dbReference type="InterPro" id="IPR051350">
    <property type="entry name" value="WD_repeat-ST_regulator"/>
</dbReference>
<dbReference type="InterPro" id="IPR054080">
    <property type="entry name" value="TPR1-like_2nd"/>
</dbReference>
<dbReference type="Pfam" id="PF23627">
    <property type="entry name" value="LisH_WDR26"/>
    <property type="match status" value="1"/>
</dbReference>
<dbReference type="SUPFAM" id="SSF50978">
    <property type="entry name" value="WD40 repeat-like"/>
    <property type="match status" value="1"/>
</dbReference>
<feature type="repeat" description="WD" evidence="3">
    <location>
        <begin position="279"/>
        <end position="311"/>
    </location>
</feature>
<accession>A0A139B015</accession>
<dbReference type="GO" id="GO:0043161">
    <property type="term" value="P:proteasome-mediated ubiquitin-dependent protein catabolic process"/>
    <property type="evidence" value="ECO:0007669"/>
    <property type="project" value="TreeGrafter"/>
</dbReference>
<protein>
    <submittedName>
        <fullName evidence="5">WD40 repeat-like protein</fullName>
    </submittedName>
</protein>